<dbReference type="HOGENOM" id="CLU_3310767_0_0_9"/>
<name>B0TAV6_HELMI</name>
<dbReference type="AlphaFoldDB" id="B0TAV6"/>
<gene>
    <name evidence="1" type="ORF">HM1_2521</name>
</gene>
<protein>
    <submittedName>
        <fullName evidence="1">Uncharacterized protein</fullName>
    </submittedName>
</protein>
<dbReference type="EMBL" id="CP000930">
    <property type="protein sequence ID" value="ABZ85067.1"/>
    <property type="molecule type" value="Genomic_DNA"/>
</dbReference>
<evidence type="ECO:0000313" key="2">
    <source>
        <dbReference type="Proteomes" id="UP000008550"/>
    </source>
</evidence>
<organism evidence="1 2">
    <name type="scientific">Heliobacterium modesticaldum (strain ATCC 51547 / Ice1)</name>
    <dbReference type="NCBI Taxonomy" id="498761"/>
    <lineage>
        <taxon>Bacteria</taxon>
        <taxon>Bacillati</taxon>
        <taxon>Bacillota</taxon>
        <taxon>Clostridia</taxon>
        <taxon>Eubacteriales</taxon>
        <taxon>Heliobacteriaceae</taxon>
        <taxon>Heliomicrobium</taxon>
    </lineage>
</organism>
<proteinExistence type="predicted"/>
<reference evidence="1 2" key="1">
    <citation type="journal article" date="2008" name="J. Bacteriol.">
        <title>The genome of Heliobacterium modesticaldum, a phototrophic representative of the Firmicutes containing the simplest photosynthetic apparatus.</title>
        <authorList>
            <person name="Sattley W.M."/>
            <person name="Madigan M.T."/>
            <person name="Swingley W.D."/>
            <person name="Cheung P.C."/>
            <person name="Clocksin K.M."/>
            <person name="Conrad A.L."/>
            <person name="Dejesa L.C."/>
            <person name="Honchak B.M."/>
            <person name="Jung D.O."/>
            <person name="Karbach L.E."/>
            <person name="Kurdoglu A."/>
            <person name="Lahiri S."/>
            <person name="Mastrian S.D."/>
            <person name="Page L.E."/>
            <person name="Taylor H.L."/>
            <person name="Wang Z.T."/>
            <person name="Raymond J."/>
            <person name="Chen M."/>
            <person name="Blankenship R.E."/>
            <person name="Touchman J.W."/>
        </authorList>
    </citation>
    <scope>NUCLEOTIDE SEQUENCE [LARGE SCALE GENOMIC DNA]</scope>
    <source>
        <strain evidence="2">ATCC 51547 / Ice1</strain>
    </source>
</reference>
<sequence>MGYTAMKPYSYVIIGAGKKENPGLSSRVFLYSKTRKQLQ</sequence>
<dbReference type="KEGG" id="hmo:HM1_2521"/>
<accession>B0TAV6</accession>
<keyword evidence="2" id="KW-1185">Reference proteome</keyword>
<evidence type="ECO:0000313" key="1">
    <source>
        <dbReference type="EMBL" id="ABZ85067.1"/>
    </source>
</evidence>
<dbReference type="Proteomes" id="UP000008550">
    <property type="component" value="Chromosome"/>
</dbReference>